<feature type="compositionally biased region" description="Polar residues" evidence="5">
    <location>
        <begin position="1534"/>
        <end position="1553"/>
    </location>
</feature>
<dbReference type="Pfam" id="PF05593">
    <property type="entry name" value="RHS_repeat"/>
    <property type="match status" value="2"/>
</dbReference>
<name>A0A940MHF5_9ACTN</name>
<feature type="compositionally biased region" description="Low complexity" evidence="5">
    <location>
        <begin position="1315"/>
        <end position="1328"/>
    </location>
</feature>
<dbReference type="Proteomes" id="UP000670475">
    <property type="component" value="Unassembled WGS sequence"/>
</dbReference>
<evidence type="ECO:0000256" key="5">
    <source>
        <dbReference type="SAM" id="MobiDB-lite"/>
    </source>
</evidence>
<dbReference type="Pfam" id="PF03534">
    <property type="entry name" value="SpvB"/>
    <property type="match status" value="1"/>
</dbReference>
<feature type="region of interest" description="Disordered" evidence="5">
    <location>
        <begin position="1616"/>
        <end position="1658"/>
    </location>
</feature>
<evidence type="ECO:0000256" key="4">
    <source>
        <dbReference type="ARBA" id="ARBA00023026"/>
    </source>
</evidence>
<dbReference type="InterPro" id="IPR050708">
    <property type="entry name" value="T6SS_VgrG/RHS"/>
</dbReference>
<feature type="domain" description="Hint" evidence="6">
    <location>
        <begin position="2056"/>
        <end position="2158"/>
    </location>
</feature>
<dbReference type="InterPro" id="IPR022385">
    <property type="entry name" value="Rhs_assc_core"/>
</dbReference>
<evidence type="ECO:0000313" key="7">
    <source>
        <dbReference type="EMBL" id="MBP0458658.1"/>
    </source>
</evidence>
<sequence>MRGGTHAGPFRAPAWRGQRFSRIRGWVAVLVTGAATASLLGTAPAAWANEHHGHRTVQAQQSKPGTAVPFKASTAKPKNPAKAAAARTSATVNKAVKWPKTADATLSVAPAGHSAKAASVGGLPVKLSAASPHTAAAPDSVSVKVAGHTAALDAGADGALLTVTGGTAGHHTGSAQLTLDYSGFADAFGGDYASRLSLVRLPACALTRPGTPGCRTKTPVKTHNDIRHHTLTATVAIPQHTTTGLWQSAVETSASPATVRTAAGNGFTVLAATAAPTSGAGSYKATSLSPSASWQAGGSSGDFNWSYPLSVPPSAGGPAPTLAINYDSGSVDGRLPSTNNQPSWVGEGWDLPTSYIERSYDACDDDGQSKKQDECWAGDNAVLVLNGHSTRLVKDTKTGDWHPEGDNGERIVHSTGAVNGDNDGEYWTVTTTDGTQYVFGKNRLPGWSTGKPETNSVWHVPVFGDDSGEPCHASTFAASSCDQAWRWNLDYVVDPHGNAMSYWYTKEFNHYAKDGTTTADGTSYDRGGYLSRIDYGITSSTVFGTAPDQVVFTTAERCLPTSTEKCDSLTSTTAKYWPDVPYDELCGTGKVCKNDPAPTFFSRKRLTAVTTKVWDASASPAAYKDVDSWKLDQSFPDPGDGTSAGLWLKSITRTGEDGKAVDMKPVTFTGVQMANRVDTTHDDIAALIKWRVRTITSETGSVLTVNYSDPQCVVGSNMPSAPDADTKLCYPTYWQPPYTDAPQLDYFHKYVVEQVNESDPTGGAPLKETDYTYNGAPAWHYDIDDVTSPAKRITWSQWRGYGSVTTTTGDAQSTRTKTVDTYFRGMDGDKQADGSKRSVKITDSKGTAVTDANPLAGSVRESITYNGTHEVSGTITDEWYHQTGTDGTRTSDYVAPSAVYNRTDLSSGGTRNTAVHTTYDPATGATLQVDDSGDTATSGDEQCTRNTLVNNDSAWLRAVPTRVEIVDVPCGTTPKRPDDVISDNRTLYDGQAFGVAPTKGDETSTQRLASYKDGSPVYQTVSTSAYDSQGRVTSVADADGNTTKTAYTPATGGPLTSTISYDAKNYQTTTDYDPARGLATSVIDPNNKRTDYAYDGLGRLTSLWQPNRSKAAGQTASLVYDYELSNTSASYVRTGKLRNDGSTYDYSYAIYDALLRPRQTQTAAPGGGRVISETKYDTRGLAVEADADYSDGSDPSGTLANITSAQPSQTLTTYDGDSRATAKDFYADGSKKWTTTTTYGGDRTTVVPPKGGVATTTLVDTLGRTTETRDYDNGTSSGSYTAVDYRYDAKSRLAQITDADGNSWHYGYDLLGRKTSTTDPDGGTSTTTYDNLDRTTSTTDSRGKTLSYTYDALGRKTAEYDGTVQDADHQLAKWTYDTIAKGQPSASIRYVGGSGTGGKAYTSQTVRYDALYHPTFTRVTVPSVAGEEALAGTYSFGSAYNLDGTQYSATDPAAGGLPSESEVFGYNELGMPKSLKGTSGYVLNTDYTKPGDVSQLTLGTSTADSAKWVQISNTYEDGTRRLGRQLVTDDTDSAPVQDTHYTYDDSGNPTTVDTRADGANDRQCYRYDGHDRLIQAWTPTNGCAADPSEAMLGGPAPYWQSYGYDPVGDRTTLVDHGATSGTSDKTTTYTYPVPGTDQPHTLDSSVTTQSGRPDTTASYAYDKAGNTTTRTVGGKTQRLEWDDEGNLAKVTNADGTSVSYVYDADGNRLLSRDTSGTTLYLGDMEIHLAPGASTATGTRYYAWAGQTVAVRTSDGKLDWVLTDRHDTASTQIDNTTQSVVRRYTDPYGNARGPGADGSGTGNPDSTDWLGDKGFVGGIQDTGTGLTHLGARDYDTTTGRFVSLDPLLQTNISQTINGYTYAADNPVTSSDPTGEGLACGGPGMPGCGSGVVTHGDGSLSHHGKATGGGTASHYAGYEGGGSYHPTTHKSCWWCSAWKHVSHAGKAFGHGVAHIAKSAYHAVTKHPVMALAATGTVLGVAACFSILAEVCGGPILVGAAIEAGAGEGATVAAEGTAAGVEESATAEGAGEAASEADATASEGSADASTRAGESKPPQCSFAPNTPVLMDHGRTKAISKIKPGDMVEAADPNTGHHKGTREVKARWVNHDHDLLDVTIRQPSGKTAILHTTSNHPFWDATTHSWVQAGDLTPGDALITNMSKHAILLSARPTSGAADRYNLTVNQLHTYYVLAGATPVLVHNTGCRPEFRSNTAHIFRDGHPGHLKVDTPENRAIIQRAIKPENLRSKIELPHDGGTLEKYFETLPDGTQAWAEVRNGTTITNGGMNPTPR</sequence>
<evidence type="ECO:0000256" key="1">
    <source>
        <dbReference type="ARBA" id="ARBA00004613"/>
    </source>
</evidence>
<feature type="region of interest" description="Disordered" evidence="5">
    <location>
        <begin position="2014"/>
        <end position="2097"/>
    </location>
</feature>
<proteinExistence type="predicted"/>
<comment type="subcellular location">
    <subcellularLocation>
        <location evidence="1">Secreted</location>
    </subcellularLocation>
</comment>
<dbReference type="Pfam" id="PF25023">
    <property type="entry name" value="TEN_YD-shell"/>
    <property type="match status" value="1"/>
</dbReference>
<dbReference type="InterPro" id="IPR003284">
    <property type="entry name" value="Sal_SpvB"/>
</dbReference>
<protein>
    <recommendedName>
        <fullName evidence="6">Hint domain-containing protein</fullName>
    </recommendedName>
</protein>
<gene>
    <name evidence="7" type="ORF">JFN87_14260</name>
</gene>
<dbReference type="GO" id="GO:0005737">
    <property type="term" value="C:cytoplasm"/>
    <property type="evidence" value="ECO:0007669"/>
    <property type="project" value="InterPro"/>
</dbReference>
<feature type="compositionally biased region" description="Low complexity" evidence="5">
    <location>
        <begin position="71"/>
        <end position="88"/>
    </location>
</feature>
<dbReference type="SUPFAM" id="SSF51294">
    <property type="entry name" value="Hedgehog/intein (Hint) domain"/>
    <property type="match status" value="1"/>
</dbReference>
<dbReference type="PANTHER" id="PTHR32305">
    <property type="match status" value="1"/>
</dbReference>
<dbReference type="GO" id="GO:0005576">
    <property type="term" value="C:extracellular region"/>
    <property type="evidence" value="ECO:0007669"/>
    <property type="project" value="UniProtKB-SubCell"/>
</dbReference>
<feature type="region of interest" description="Disordered" evidence="5">
    <location>
        <begin position="1315"/>
        <end position="1341"/>
    </location>
</feature>
<accession>A0A940MHF5</accession>
<dbReference type="InterPro" id="IPR036844">
    <property type="entry name" value="Hint_dom_sf"/>
</dbReference>
<feature type="compositionally biased region" description="Low complexity" evidence="5">
    <location>
        <begin position="1619"/>
        <end position="1631"/>
    </location>
</feature>
<dbReference type="NCBIfam" id="TIGR01643">
    <property type="entry name" value="YD_repeat_2x"/>
    <property type="match status" value="3"/>
</dbReference>
<dbReference type="InterPro" id="IPR006530">
    <property type="entry name" value="YD"/>
</dbReference>
<dbReference type="SMART" id="SM00306">
    <property type="entry name" value="HintN"/>
    <property type="match status" value="1"/>
</dbReference>
<feature type="region of interest" description="Disordered" evidence="5">
    <location>
        <begin position="394"/>
        <end position="419"/>
    </location>
</feature>
<dbReference type="InterPro" id="IPR056823">
    <property type="entry name" value="TEN-like_YD-shell"/>
</dbReference>
<reference evidence="7" key="1">
    <citation type="submission" date="2021-03" db="EMBL/GenBank/DDBJ databases">
        <title>Whole genome sequence of Streptomyces bomunensis MMS17-BM035.</title>
        <authorList>
            <person name="Lee J.H."/>
        </authorList>
    </citation>
    <scope>NUCLEOTIDE SEQUENCE</scope>
    <source>
        <strain evidence="7">MMS17-BM035</strain>
    </source>
</reference>
<dbReference type="CDD" id="cd00081">
    <property type="entry name" value="Hint"/>
    <property type="match status" value="1"/>
</dbReference>
<comment type="caution">
    <text evidence="7">The sequence shown here is derived from an EMBL/GenBank/DDBJ whole genome shotgun (WGS) entry which is preliminary data.</text>
</comment>
<evidence type="ECO:0000313" key="8">
    <source>
        <dbReference type="Proteomes" id="UP000670475"/>
    </source>
</evidence>
<dbReference type="InterPro" id="IPR031325">
    <property type="entry name" value="RHS_repeat"/>
</dbReference>
<feature type="region of interest" description="Disordered" evidence="5">
    <location>
        <begin position="55"/>
        <end position="88"/>
    </location>
</feature>
<dbReference type="PANTHER" id="PTHR32305:SF17">
    <property type="entry name" value="TRNA NUCLEASE WAPA"/>
    <property type="match status" value="1"/>
</dbReference>
<organism evidence="7 8">
    <name type="scientific">Streptomyces montanisoli</name>
    <dbReference type="NCBI Taxonomy" id="2798581"/>
    <lineage>
        <taxon>Bacteria</taxon>
        <taxon>Bacillati</taxon>
        <taxon>Actinomycetota</taxon>
        <taxon>Actinomycetes</taxon>
        <taxon>Kitasatosporales</taxon>
        <taxon>Streptomycetaceae</taxon>
        <taxon>Streptomyces</taxon>
    </lineage>
</organism>
<evidence type="ECO:0000259" key="6">
    <source>
        <dbReference type="SMART" id="SM00306"/>
    </source>
</evidence>
<keyword evidence="8" id="KW-1185">Reference proteome</keyword>
<keyword evidence="3" id="KW-0677">Repeat</keyword>
<dbReference type="RefSeq" id="WP_209340408.1">
    <property type="nucleotide sequence ID" value="NZ_JAGIQL010000048.1"/>
</dbReference>
<dbReference type="EMBL" id="JAGIQL010000048">
    <property type="protein sequence ID" value="MBP0458658.1"/>
    <property type="molecule type" value="Genomic_DNA"/>
</dbReference>
<feature type="compositionally biased region" description="Basic and acidic residues" evidence="5">
    <location>
        <begin position="394"/>
        <end position="412"/>
    </location>
</feature>
<feature type="compositionally biased region" description="Polar residues" evidence="5">
    <location>
        <begin position="1638"/>
        <end position="1658"/>
    </location>
</feature>
<keyword evidence="4" id="KW-0843">Virulence</keyword>
<dbReference type="Pfam" id="PF07591">
    <property type="entry name" value="PT-HINT"/>
    <property type="match status" value="1"/>
</dbReference>
<feature type="region of interest" description="Disordered" evidence="5">
    <location>
        <begin position="1527"/>
        <end position="1557"/>
    </location>
</feature>
<evidence type="ECO:0000256" key="2">
    <source>
        <dbReference type="ARBA" id="ARBA00022525"/>
    </source>
</evidence>
<dbReference type="NCBIfam" id="TIGR03696">
    <property type="entry name" value="Rhs_assc_core"/>
    <property type="match status" value="1"/>
</dbReference>
<keyword evidence="2" id="KW-0964">Secreted</keyword>
<dbReference type="InterPro" id="IPR003587">
    <property type="entry name" value="Hint_dom_N"/>
</dbReference>
<evidence type="ECO:0000256" key="3">
    <source>
        <dbReference type="ARBA" id="ARBA00022737"/>
    </source>
</evidence>
<dbReference type="Gene3D" id="2.180.10.10">
    <property type="entry name" value="RHS repeat-associated core"/>
    <property type="match status" value="2"/>
</dbReference>
<dbReference type="Gene3D" id="2.170.16.10">
    <property type="entry name" value="Hedgehog/Intein (Hint) domain"/>
    <property type="match status" value="1"/>
</dbReference>
<feature type="compositionally biased region" description="Low complexity" evidence="5">
    <location>
        <begin position="2014"/>
        <end position="2047"/>
    </location>
</feature>